<dbReference type="PROSITE" id="PS52016">
    <property type="entry name" value="TONB_DEPENDENT_REC_3"/>
    <property type="match status" value="1"/>
</dbReference>
<dbReference type="PANTHER" id="PTHR30069">
    <property type="entry name" value="TONB-DEPENDENT OUTER MEMBRANE RECEPTOR"/>
    <property type="match status" value="1"/>
</dbReference>
<comment type="similarity">
    <text evidence="8 9">Belongs to the TonB-dependent receptor family.</text>
</comment>
<dbReference type="AlphaFoldDB" id="A0A4D7JRB0"/>
<dbReference type="GO" id="GO:0044718">
    <property type="term" value="P:siderophore transmembrane transport"/>
    <property type="evidence" value="ECO:0007669"/>
    <property type="project" value="TreeGrafter"/>
</dbReference>
<dbReference type="KEGG" id="fpf:DCC35_11255"/>
<organism evidence="12 13">
    <name type="scientific">Mangrovivirga cuniculi</name>
    <dbReference type="NCBI Taxonomy" id="2715131"/>
    <lineage>
        <taxon>Bacteria</taxon>
        <taxon>Pseudomonadati</taxon>
        <taxon>Bacteroidota</taxon>
        <taxon>Cytophagia</taxon>
        <taxon>Cytophagales</taxon>
        <taxon>Mangrovivirgaceae</taxon>
        <taxon>Mangrovivirga</taxon>
    </lineage>
</organism>
<evidence type="ECO:0000256" key="4">
    <source>
        <dbReference type="ARBA" id="ARBA00022692"/>
    </source>
</evidence>
<keyword evidence="4 8" id="KW-0812">Transmembrane</keyword>
<evidence type="ECO:0000256" key="8">
    <source>
        <dbReference type="PROSITE-ProRule" id="PRU01360"/>
    </source>
</evidence>
<evidence type="ECO:0000256" key="5">
    <source>
        <dbReference type="ARBA" id="ARBA00023077"/>
    </source>
</evidence>
<keyword evidence="5 9" id="KW-0798">TonB box</keyword>
<proteinExistence type="inferred from homology"/>
<gene>
    <name evidence="12" type="ORF">DCC35_11255</name>
</gene>
<protein>
    <submittedName>
        <fullName evidence="12">Cobalamin receptor protein</fullName>
    </submittedName>
</protein>
<keyword evidence="7 8" id="KW-0998">Cell outer membrane</keyword>
<sequence>MISTGSNITKPMIHGLHGNRILILNDGVRHAFQNWGKDHAPEIDLSAVDNITVVKGASSVRYGSQAMGGVILIESDQPELHEKLKGEVTLKGETNGKGYGGEFELSSGGHRFAANISGNYYRRGDLKAPDYNLTNSGMEEIGGKAMVRYHKERFNANGIISYVNQTSGILRGSVVGNLEDLQNAMTIEPPEGTTDFSYNINTPRQEGNHFLTKIQASQNFSDNLITGFYSYQLNKRKEFDIRRGTNNNIPSIDLELNTHQLEVNLLHEKFIGLEGNVGMQWIYQDNNNIEGTNTTPFVPNYQNTSFGVYLTESKSFENNSMFEFGLRYDYSFLSVLGRDVNQNIFSGEIELNNFSLNVGYQKDIKDFSVKFNAGTAWRPPNVAELYSFGKHQTSVITYGLLRYTLDENFFPVTDRVLDPSDKNIGAEKAYTFNTSLKYAIKNWKIDLNLFANYITDYIYEKPAGITETVRGAFPIYIYSRTDAIIPGINGRANVDFGNTGNATIRMDYTYGRNLDDGSSFIDIPPFKLNFSYNREIEDVWIFNKITPSVGLEHVFRQNNAPRTITPQEFIDAENNNSDIFNGDFTIFDFKDSPKAYTLLNFDVLATIKSQFFFRFSVENILNAGYRIYTDRIRYYADQPGINFKASVNYKF</sequence>
<dbReference type="SUPFAM" id="SSF56935">
    <property type="entry name" value="Porins"/>
    <property type="match status" value="1"/>
</dbReference>
<dbReference type="Proteomes" id="UP000298616">
    <property type="component" value="Chromosome"/>
</dbReference>
<keyword evidence="3 8" id="KW-1134">Transmembrane beta strand</keyword>
<evidence type="ECO:0000256" key="1">
    <source>
        <dbReference type="ARBA" id="ARBA00004571"/>
    </source>
</evidence>
<feature type="domain" description="TonB-dependent receptor-like beta-barrel" evidence="10">
    <location>
        <begin position="191"/>
        <end position="603"/>
    </location>
</feature>
<dbReference type="InterPro" id="IPR012910">
    <property type="entry name" value="Plug_dom"/>
</dbReference>
<dbReference type="InterPro" id="IPR036942">
    <property type="entry name" value="Beta-barrel_TonB_sf"/>
</dbReference>
<dbReference type="Gene3D" id="2.40.170.20">
    <property type="entry name" value="TonB-dependent receptor, beta-barrel domain"/>
    <property type="match status" value="1"/>
</dbReference>
<evidence type="ECO:0000256" key="7">
    <source>
        <dbReference type="ARBA" id="ARBA00023237"/>
    </source>
</evidence>
<evidence type="ECO:0000259" key="10">
    <source>
        <dbReference type="Pfam" id="PF00593"/>
    </source>
</evidence>
<keyword evidence="13" id="KW-1185">Reference proteome</keyword>
<evidence type="ECO:0000313" key="12">
    <source>
        <dbReference type="EMBL" id="QCK15282.1"/>
    </source>
</evidence>
<evidence type="ECO:0000256" key="2">
    <source>
        <dbReference type="ARBA" id="ARBA00022448"/>
    </source>
</evidence>
<keyword evidence="12" id="KW-0675">Receptor</keyword>
<evidence type="ECO:0000259" key="11">
    <source>
        <dbReference type="Pfam" id="PF07715"/>
    </source>
</evidence>
<dbReference type="Gene3D" id="2.170.130.10">
    <property type="entry name" value="TonB-dependent receptor, plug domain"/>
    <property type="match status" value="1"/>
</dbReference>
<dbReference type="PANTHER" id="PTHR30069:SF40">
    <property type="entry name" value="TONB-DEPENDENT RECEPTOR NMB0964-RELATED"/>
    <property type="match status" value="1"/>
</dbReference>
<reference evidence="12 13" key="1">
    <citation type="submission" date="2018-04" db="EMBL/GenBank/DDBJ databases">
        <title>Complete genome uncultured novel isolate.</title>
        <authorList>
            <person name="Merlino G."/>
        </authorList>
    </citation>
    <scope>NUCLEOTIDE SEQUENCE [LARGE SCALE GENOMIC DNA]</scope>
    <source>
        <strain evidence="13">R1DC9</strain>
    </source>
</reference>
<dbReference type="InterPro" id="IPR000531">
    <property type="entry name" value="Beta-barrel_TonB"/>
</dbReference>
<dbReference type="InterPro" id="IPR039426">
    <property type="entry name" value="TonB-dep_rcpt-like"/>
</dbReference>
<comment type="subcellular location">
    <subcellularLocation>
        <location evidence="1 8">Cell outer membrane</location>
        <topology evidence="1 8">Multi-pass membrane protein</topology>
    </subcellularLocation>
</comment>
<dbReference type="EMBL" id="CP028923">
    <property type="protein sequence ID" value="QCK15282.1"/>
    <property type="molecule type" value="Genomic_DNA"/>
</dbReference>
<dbReference type="InterPro" id="IPR037066">
    <property type="entry name" value="Plug_dom_sf"/>
</dbReference>
<name>A0A4D7JRB0_9BACT</name>
<dbReference type="Pfam" id="PF00593">
    <property type="entry name" value="TonB_dep_Rec_b-barrel"/>
    <property type="match status" value="1"/>
</dbReference>
<dbReference type="Pfam" id="PF07715">
    <property type="entry name" value="Plug"/>
    <property type="match status" value="1"/>
</dbReference>
<evidence type="ECO:0000256" key="3">
    <source>
        <dbReference type="ARBA" id="ARBA00022452"/>
    </source>
</evidence>
<evidence type="ECO:0000256" key="6">
    <source>
        <dbReference type="ARBA" id="ARBA00023136"/>
    </source>
</evidence>
<dbReference type="GO" id="GO:0009279">
    <property type="term" value="C:cell outer membrane"/>
    <property type="evidence" value="ECO:0007669"/>
    <property type="project" value="UniProtKB-SubCell"/>
</dbReference>
<keyword evidence="6 8" id="KW-0472">Membrane</keyword>
<evidence type="ECO:0000256" key="9">
    <source>
        <dbReference type="RuleBase" id="RU003357"/>
    </source>
</evidence>
<accession>A0A4D7JRB0</accession>
<dbReference type="GO" id="GO:0015344">
    <property type="term" value="F:siderophore uptake transmembrane transporter activity"/>
    <property type="evidence" value="ECO:0007669"/>
    <property type="project" value="TreeGrafter"/>
</dbReference>
<feature type="domain" description="TonB-dependent receptor plug" evidence="11">
    <location>
        <begin position="4"/>
        <end position="70"/>
    </location>
</feature>
<evidence type="ECO:0000313" key="13">
    <source>
        <dbReference type="Proteomes" id="UP000298616"/>
    </source>
</evidence>
<keyword evidence="2 8" id="KW-0813">Transport</keyword>